<sequence length="528" mass="59349">MREILNLAGVILIMLRKVPTGGVSRKGCESEFEFQLKGFQQSLVDSSATVEDLYKITQMRILRFYKKQPFVTVDASDKGLLEENLPGLTTCVEKSSFRLDLLSASAPVSPEGYVPTTYRAFSEAPTALNASTPALTMQSCDSDLQSSLLTVQVDNEIMFSLCAEICKLLSSEESPSISCNSLPYTATSESGTLCVDDIVVFESVSSESGHNLSPEVPTPQGNTLQDVSSSCAVKRVLPNGEDERGEGVGLLRDIFTEFWESFYFKCCEGADIYVPILRHDMGEDEWKSVGRIICDGWSTLKYFPVQLAHSVLEDAIFGMITVSLTTTFLGFIPVSERTIIQTALDTFELVDMNDLLEVLESHECKRLPTPANIQPIIEEIAHKEILQEPKFVIESWRKVFGTNLEMDQKELCDIFKEKQPTVKKILNALNFPDVMDCNQQTTSNYLKRFVKGLDKKGMENFLRFCTGSNLMSEKITIEFTRLYGCERRPVAHTCGSILRMPTTYETFSDMREEFEKILSSNVWEMSYI</sequence>
<evidence type="ECO:0000256" key="1">
    <source>
        <dbReference type="ARBA" id="ARBA00022786"/>
    </source>
</evidence>
<dbReference type="SUPFAM" id="SSF56204">
    <property type="entry name" value="Hect, E3 ligase catalytic domain"/>
    <property type="match status" value="1"/>
</dbReference>
<comment type="caution">
    <text evidence="4">The sequence shown here is derived from an EMBL/GenBank/DDBJ whole genome shotgun (WGS) entry which is preliminary data.</text>
</comment>
<gene>
    <name evidence="4" type="ORF">CHS0354_019999</name>
</gene>
<reference evidence="4" key="3">
    <citation type="submission" date="2023-05" db="EMBL/GenBank/DDBJ databases">
        <authorList>
            <person name="Smith C.H."/>
        </authorList>
    </citation>
    <scope>NUCLEOTIDE SEQUENCE</scope>
    <source>
        <strain evidence="4">CHS0354</strain>
        <tissue evidence="4">Mantle</tissue>
    </source>
</reference>
<name>A0AAE0SYZ8_9BIVA</name>
<dbReference type="Pfam" id="PF00632">
    <property type="entry name" value="HECT"/>
    <property type="match status" value="1"/>
</dbReference>
<evidence type="ECO:0000259" key="3">
    <source>
        <dbReference type="Pfam" id="PF00632"/>
    </source>
</evidence>
<feature type="signal peptide" evidence="2">
    <location>
        <begin position="1"/>
        <end position="20"/>
    </location>
</feature>
<dbReference type="EMBL" id="JAEAOA010001217">
    <property type="protein sequence ID" value="KAK3600334.1"/>
    <property type="molecule type" value="Genomic_DNA"/>
</dbReference>
<keyword evidence="1" id="KW-0833">Ubl conjugation pathway</keyword>
<keyword evidence="5" id="KW-1185">Reference proteome</keyword>
<accession>A0AAE0SYZ8</accession>
<dbReference type="Gene3D" id="3.30.2410.10">
    <property type="entry name" value="Hect, E3 ligase catalytic domain"/>
    <property type="match status" value="1"/>
</dbReference>
<keyword evidence="2" id="KW-0732">Signal</keyword>
<reference evidence="4" key="2">
    <citation type="journal article" date="2021" name="Genome Biol. Evol.">
        <title>Developing a high-quality reference genome for a parasitic bivalve with doubly uniparental inheritance (Bivalvia: Unionida).</title>
        <authorList>
            <person name="Smith C.H."/>
        </authorList>
    </citation>
    <scope>NUCLEOTIDE SEQUENCE</scope>
    <source>
        <strain evidence="4">CHS0354</strain>
        <tissue evidence="4">Mantle</tissue>
    </source>
</reference>
<evidence type="ECO:0000256" key="2">
    <source>
        <dbReference type="SAM" id="SignalP"/>
    </source>
</evidence>
<dbReference type="InterPro" id="IPR035983">
    <property type="entry name" value="Hect_E3_ubiquitin_ligase"/>
</dbReference>
<feature type="chain" id="PRO_5042065586" description="HECT domain-containing protein" evidence="2">
    <location>
        <begin position="21"/>
        <end position="528"/>
    </location>
</feature>
<dbReference type="Proteomes" id="UP001195483">
    <property type="component" value="Unassembled WGS sequence"/>
</dbReference>
<protein>
    <recommendedName>
        <fullName evidence="3">HECT domain-containing protein</fullName>
    </recommendedName>
</protein>
<proteinExistence type="predicted"/>
<dbReference type="GO" id="GO:0004842">
    <property type="term" value="F:ubiquitin-protein transferase activity"/>
    <property type="evidence" value="ECO:0007669"/>
    <property type="project" value="InterPro"/>
</dbReference>
<evidence type="ECO:0000313" key="4">
    <source>
        <dbReference type="EMBL" id="KAK3600334.1"/>
    </source>
</evidence>
<feature type="domain" description="HECT" evidence="3">
    <location>
        <begin position="422"/>
        <end position="518"/>
    </location>
</feature>
<organism evidence="4 5">
    <name type="scientific">Potamilus streckersoni</name>
    <dbReference type="NCBI Taxonomy" id="2493646"/>
    <lineage>
        <taxon>Eukaryota</taxon>
        <taxon>Metazoa</taxon>
        <taxon>Spiralia</taxon>
        <taxon>Lophotrochozoa</taxon>
        <taxon>Mollusca</taxon>
        <taxon>Bivalvia</taxon>
        <taxon>Autobranchia</taxon>
        <taxon>Heteroconchia</taxon>
        <taxon>Palaeoheterodonta</taxon>
        <taxon>Unionida</taxon>
        <taxon>Unionoidea</taxon>
        <taxon>Unionidae</taxon>
        <taxon>Ambleminae</taxon>
        <taxon>Lampsilini</taxon>
        <taxon>Potamilus</taxon>
    </lineage>
</organism>
<dbReference type="InterPro" id="IPR000569">
    <property type="entry name" value="HECT_dom"/>
</dbReference>
<dbReference type="AlphaFoldDB" id="A0AAE0SYZ8"/>
<reference evidence="4" key="1">
    <citation type="journal article" date="2021" name="Genome Biol. Evol.">
        <title>A High-Quality Reference Genome for a Parasitic Bivalve with Doubly Uniparental Inheritance (Bivalvia: Unionida).</title>
        <authorList>
            <person name="Smith C.H."/>
        </authorList>
    </citation>
    <scope>NUCLEOTIDE SEQUENCE</scope>
    <source>
        <strain evidence="4">CHS0354</strain>
    </source>
</reference>
<evidence type="ECO:0000313" key="5">
    <source>
        <dbReference type="Proteomes" id="UP001195483"/>
    </source>
</evidence>